<proteinExistence type="inferred from homology"/>
<evidence type="ECO:0000256" key="5">
    <source>
        <dbReference type="ARBA" id="ARBA00022989"/>
    </source>
</evidence>
<comment type="subcellular location">
    <subcellularLocation>
        <location evidence="1">Cell membrane</location>
        <topology evidence="1">Multi-pass membrane protein</topology>
    </subcellularLocation>
</comment>
<keyword evidence="3" id="KW-1003">Cell membrane</keyword>
<organism evidence="8 9">
    <name type="scientific">Pseudogemmobacter lacusdianii</name>
    <dbReference type="NCBI Taxonomy" id="3069608"/>
    <lineage>
        <taxon>Bacteria</taxon>
        <taxon>Pseudomonadati</taxon>
        <taxon>Pseudomonadota</taxon>
        <taxon>Alphaproteobacteria</taxon>
        <taxon>Rhodobacterales</taxon>
        <taxon>Paracoccaceae</taxon>
        <taxon>Pseudogemmobacter</taxon>
    </lineage>
</organism>
<dbReference type="Pfam" id="PF07681">
    <property type="entry name" value="DoxX"/>
    <property type="match status" value="1"/>
</dbReference>
<protein>
    <submittedName>
        <fullName evidence="8">DoxX family protein</fullName>
    </submittedName>
</protein>
<evidence type="ECO:0000256" key="1">
    <source>
        <dbReference type="ARBA" id="ARBA00004651"/>
    </source>
</evidence>
<comment type="caution">
    <text evidence="8">The sequence shown here is derived from an EMBL/GenBank/DDBJ whole genome shotgun (WGS) entry which is preliminary data.</text>
</comment>
<evidence type="ECO:0000256" key="3">
    <source>
        <dbReference type="ARBA" id="ARBA00022475"/>
    </source>
</evidence>
<evidence type="ECO:0000256" key="7">
    <source>
        <dbReference type="SAM" id="Phobius"/>
    </source>
</evidence>
<dbReference type="Proteomes" id="UP001239680">
    <property type="component" value="Unassembled WGS sequence"/>
</dbReference>
<dbReference type="EMBL" id="JAVDBT010000004">
    <property type="protein sequence ID" value="MDQ2065830.1"/>
    <property type="molecule type" value="Genomic_DNA"/>
</dbReference>
<keyword evidence="5 7" id="KW-1133">Transmembrane helix</keyword>
<evidence type="ECO:0000256" key="2">
    <source>
        <dbReference type="ARBA" id="ARBA00006679"/>
    </source>
</evidence>
<sequence>MKVCNMSNNHTPIADRIPALRPIYAGLHDIAETLMRVVCGGILAVHGYPKILNPFGATEMVEGLGFYPGSFWSPALSITEFVVGIMLMIGLFTRPAAVAASVILAVTVYAHWVAFGQGYAGSEKSILWLAMTLFFAVRGSNRQSVDAALGRQF</sequence>
<dbReference type="InterPro" id="IPR032808">
    <property type="entry name" value="DoxX"/>
</dbReference>
<feature type="transmembrane region" description="Helical" evidence="7">
    <location>
        <begin position="98"/>
        <end position="119"/>
    </location>
</feature>
<keyword evidence="6 7" id="KW-0472">Membrane</keyword>
<evidence type="ECO:0000256" key="4">
    <source>
        <dbReference type="ARBA" id="ARBA00022692"/>
    </source>
</evidence>
<name>A0ABU0VXB3_9RHOB</name>
<evidence type="ECO:0000256" key="6">
    <source>
        <dbReference type="ARBA" id="ARBA00023136"/>
    </source>
</evidence>
<keyword evidence="4 7" id="KW-0812">Transmembrane</keyword>
<dbReference type="PANTHER" id="PTHR33452">
    <property type="entry name" value="OXIDOREDUCTASE CATD-RELATED"/>
    <property type="match status" value="1"/>
</dbReference>
<dbReference type="PANTHER" id="PTHR33452:SF1">
    <property type="entry name" value="INNER MEMBRANE PROTEIN YPHA-RELATED"/>
    <property type="match status" value="1"/>
</dbReference>
<accession>A0ABU0VXB3</accession>
<gene>
    <name evidence="8" type="ORF">Q9295_05570</name>
</gene>
<feature type="transmembrane region" description="Helical" evidence="7">
    <location>
        <begin position="71"/>
        <end position="91"/>
    </location>
</feature>
<dbReference type="InterPro" id="IPR051907">
    <property type="entry name" value="DoxX-like_oxidoreductase"/>
</dbReference>
<keyword evidence="9" id="KW-1185">Reference proteome</keyword>
<dbReference type="RefSeq" id="WP_306679516.1">
    <property type="nucleotide sequence ID" value="NZ_JAVDBT010000004.1"/>
</dbReference>
<reference evidence="8 9" key="1">
    <citation type="submission" date="2023-08" db="EMBL/GenBank/DDBJ databases">
        <title>Characterization of two Paracoccaceae strains isolated from Phycosphere and proposal of Xinfangfangia lacusdiani sp. nov.</title>
        <authorList>
            <person name="Deng Y."/>
            <person name="Zhang Y.Q."/>
        </authorList>
    </citation>
    <scope>NUCLEOTIDE SEQUENCE [LARGE SCALE GENOMIC DNA]</scope>
    <source>
        <strain evidence="8 9">CPCC 101601</strain>
    </source>
</reference>
<comment type="similarity">
    <text evidence="2">Belongs to the DoxX family.</text>
</comment>
<evidence type="ECO:0000313" key="8">
    <source>
        <dbReference type="EMBL" id="MDQ2065830.1"/>
    </source>
</evidence>
<evidence type="ECO:0000313" key="9">
    <source>
        <dbReference type="Proteomes" id="UP001239680"/>
    </source>
</evidence>